<dbReference type="EMBL" id="JAFDVH010000020">
    <property type="protein sequence ID" value="KAG7458879.1"/>
    <property type="molecule type" value="Genomic_DNA"/>
</dbReference>
<keyword evidence="2" id="KW-1185">Reference proteome</keyword>
<sequence>MRCERTPPRLLSITEERVGERGRIDCTYPPALLTAFLFRWAAAEVLPRPLLYVHIWQDTGTRMSCRKILWLWFTFLRREQQDETWNKVSGERMFY</sequence>
<reference evidence="1" key="1">
    <citation type="submission" date="2021-01" db="EMBL/GenBank/DDBJ databases">
        <authorList>
            <person name="Zahm M."/>
            <person name="Roques C."/>
            <person name="Cabau C."/>
            <person name="Klopp C."/>
            <person name="Donnadieu C."/>
            <person name="Jouanno E."/>
            <person name="Lampietro C."/>
            <person name="Louis A."/>
            <person name="Herpin A."/>
            <person name="Echchiki A."/>
            <person name="Berthelot C."/>
            <person name="Parey E."/>
            <person name="Roest-Crollius H."/>
            <person name="Braasch I."/>
            <person name="Postlethwait J."/>
            <person name="Bobe J."/>
            <person name="Montfort J."/>
            <person name="Bouchez O."/>
            <person name="Begum T."/>
            <person name="Mejri S."/>
            <person name="Adams A."/>
            <person name="Chen W.-J."/>
            <person name="Guiguen Y."/>
        </authorList>
    </citation>
    <scope>NUCLEOTIDE SEQUENCE</scope>
    <source>
        <strain evidence="1">YG-15Mar2019-1</strain>
        <tissue evidence="1">Brain</tissue>
    </source>
</reference>
<dbReference type="AlphaFoldDB" id="A0A9D3PJS3"/>
<dbReference type="Proteomes" id="UP001046870">
    <property type="component" value="Chromosome 20"/>
</dbReference>
<evidence type="ECO:0000313" key="2">
    <source>
        <dbReference type="Proteomes" id="UP001046870"/>
    </source>
</evidence>
<comment type="caution">
    <text evidence="1">The sequence shown here is derived from an EMBL/GenBank/DDBJ whole genome shotgun (WGS) entry which is preliminary data.</text>
</comment>
<proteinExistence type="predicted"/>
<evidence type="ECO:0000313" key="1">
    <source>
        <dbReference type="EMBL" id="KAG7458879.1"/>
    </source>
</evidence>
<gene>
    <name evidence="1" type="ORF">MATL_G00225280</name>
</gene>
<organism evidence="1 2">
    <name type="scientific">Megalops atlanticus</name>
    <name type="common">Tarpon</name>
    <name type="synonym">Clupea gigantea</name>
    <dbReference type="NCBI Taxonomy" id="7932"/>
    <lineage>
        <taxon>Eukaryota</taxon>
        <taxon>Metazoa</taxon>
        <taxon>Chordata</taxon>
        <taxon>Craniata</taxon>
        <taxon>Vertebrata</taxon>
        <taxon>Euteleostomi</taxon>
        <taxon>Actinopterygii</taxon>
        <taxon>Neopterygii</taxon>
        <taxon>Teleostei</taxon>
        <taxon>Elopiformes</taxon>
        <taxon>Megalopidae</taxon>
        <taxon>Megalops</taxon>
    </lineage>
</organism>
<protein>
    <submittedName>
        <fullName evidence="1">Uncharacterized protein</fullName>
    </submittedName>
</protein>
<name>A0A9D3PJS3_MEGAT</name>
<accession>A0A9D3PJS3</accession>